<dbReference type="OrthoDB" id="8841220at2759"/>
<feature type="region of interest" description="Disordered" evidence="6">
    <location>
        <begin position="174"/>
        <end position="199"/>
    </location>
</feature>
<keyword evidence="8" id="KW-1185">Reference proteome</keyword>
<dbReference type="FunFam" id="1.20.1260.100:FF:000001">
    <property type="entry name" value="translocator protein 2"/>
    <property type="match status" value="1"/>
</dbReference>
<comment type="caution">
    <text evidence="7">The sequence shown here is derived from an EMBL/GenBank/DDBJ whole genome shotgun (WGS) entry which is preliminary data.</text>
</comment>
<feature type="region of interest" description="Disordered" evidence="6">
    <location>
        <begin position="212"/>
        <end position="255"/>
    </location>
</feature>
<dbReference type="EMBL" id="RSCE01000001">
    <property type="protein sequence ID" value="RSH88485.1"/>
    <property type="molecule type" value="Genomic_DNA"/>
</dbReference>
<dbReference type="GO" id="GO:0033013">
    <property type="term" value="P:tetrapyrrole metabolic process"/>
    <property type="evidence" value="ECO:0007669"/>
    <property type="project" value="UniProtKB-ARBA"/>
</dbReference>
<organism evidence="7 8">
    <name type="scientific">Apiotrichum porosum</name>
    <dbReference type="NCBI Taxonomy" id="105984"/>
    <lineage>
        <taxon>Eukaryota</taxon>
        <taxon>Fungi</taxon>
        <taxon>Dikarya</taxon>
        <taxon>Basidiomycota</taxon>
        <taxon>Agaricomycotina</taxon>
        <taxon>Tremellomycetes</taxon>
        <taxon>Trichosporonales</taxon>
        <taxon>Trichosporonaceae</taxon>
        <taxon>Apiotrichum</taxon>
    </lineage>
</organism>
<evidence type="ECO:0008006" key="9">
    <source>
        <dbReference type="Google" id="ProtNLM"/>
    </source>
</evidence>
<evidence type="ECO:0000256" key="2">
    <source>
        <dbReference type="ARBA" id="ARBA00007524"/>
    </source>
</evidence>
<protein>
    <recommendedName>
        <fullName evidence="9">Translocator protein</fullName>
    </recommendedName>
</protein>
<dbReference type="Gene3D" id="1.20.1260.100">
    <property type="entry name" value="TspO/MBR protein"/>
    <property type="match status" value="1"/>
</dbReference>
<feature type="compositionally biased region" description="Basic and acidic residues" evidence="6">
    <location>
        <begin position="174"/>
        <end position="183"/>
    </location>
</feature>
<dbReference type="Proteomes" id="UP000279236">
    <property type="component" value="Unassembled WGS sequence"/>
</dbReference>
<dbReference type="CDD" id="cd15904">
    <property type="entry name" value="TSPO_MBR"/>
    <property type="match status" value="1"/>
</dbReference>
<gene>
    <name evidence="7" type="ORF">EHS24_001030</name>
</gene>
<evidence type="ECO:0000256" key="1">
    <source>
        <dbReference type="ARBA" id="ARBA00004141"/>
    </source>
</evidence>
<dbReference type="PANTHER" id="PTHR10057">
    <property type="entry name" value="PERIPHERAL-TYPE BENZODIAZEPINE RECEPTOR"/>
    <property type="match status" value="1"/>
</dbReference>
<dbReference type="InterPro" id="IPR004307">
    <property type="entry name" value="TspO_MBR"/>
</dbReference>
<dbReference type="GeneID" id="39585573"/>
<comment type="similarity">
    <text evidence="2">Belongs to the TspO/BZRP family.</text>
</comment>
<evidence type="ECO:0000256" key="5">
    <source>
        <dbReference type="ARBA" id="ARBA00023136"/>
    </source>
</evidence>
<proteinExistence type="inferred from homology"/>
<dbReference type="GO" id="GO:0005741">
    <property type="term" value="C:mitochondrial outer membrane"/>
    <property type="evidence" value="ECO:0007669"/>
    <property type="project" value="TreeGrafter"/>
</dbReference>
<dbReference type="AlphaFoldDB" id="A0A427YBM7"/>
<evidence type="ECO:0000256" key="6">
    <source>
        <dbReference type="SAM" id="MobiDB-lite"/>
    </source>
</evidence>
<keyword evidence="3" id="KW-0812">Transmembrane</keyword>
<reference evidence="7 8" key="1">
    <citation type="submission" date="2018-11" db="EMBL/GenBank/DDBJ databases">
        <title>Genome sequence of Apiotrichum porosum DSM 27194.</title>
        <authorList>
            <person name="Aliyu H."/>
            <person name="Gorte O."/>
            <person name="Ochsenreither K."/>
        </authorList>
    </citation>
    <scope>NUCLEOTIDE SEQUENCE [LARGE SCALE GENOMIC DNA]</scope>
    <source>
        <strain evidence="7 8">DSM 27194</strain>
    </source>
</reference>
<keyword evidence="5" id="KW-0472">Membrane</keyword>
<comment type="subcellular location">
    <subcellularLocation>
        <location evidence="1">Membrane</location>
        <topology evidence="1">Multi-pass membrane protein</topology>
    </subcellularLocation>
</comment>
<dbReference type="STRING" id="105984.A0A427YBM7"/>
<accession>A0A427YBM7</accession>
<name>A0A427YBM7_9TREE</name>
<dbReference type="Pfam" id="PF03073">
    <property type="entry name" value="TspO_MBR"/>
    <property type="match status" value="1"/>
</dbReference>
<dbReference type="RefSeq" id="XP_028480693.1">
    <property type="nucleotide sequence ID" value="XM_028616836.1"/>
</dbReference>
<evidence type="ECO:0000313" key="8">
    <source>
        <dbReference type="Proteomes" id="UP000279236"/>
    </source>
</evidence>
<evidence type="ECO:0000256" key="3">
    <source>
        <dbReference type="ARBA" id="ARBA00022692"/>
    </source>
</evidence>
<evidence type="ECO:0000256" key="4">
    <source>
        <dbReference type="ARBA" id="ARBA00022989"/>
    </source>
</evidence>
<dbReference type="InterPro" id="IPR038330">
    <property type="entry name" value="TspO/MBR-related_sf"/>
</dbReference>
<sequence length="255" mass="27140">MSPLPEIAFQLLRNPAVAVGLPIALGVASGYVSAELRAKRTGQAASATCPPHPAFGPIWTAMYGLVGYASHLCVCAFDAAVTPQSTEDASNALVLYYAQLAGSLLWTPLYVGERMHKAAFVDMALLTGTAVTMTAKMHELNFSPISTTWFLAPYCAWLGYMTYLNGRVVWKDEPTGPGTKDDDGNSSETPVADSAQAAVSFPAPVRSAARSLGQVESSCARLPDGTASGPVVVYKQQKQQPHNGNPEDRCQDEEK</sequence>
<evidence type="ECO:0000313" key="7">
    <source>
        <dbReference type="EMBL" id="RSH88485.1"/>
    </source>
</evidence>
<dbReference type="PANTHER" id="PTHR10057:SF0">
    <property type="entry name" value="TRANSLOCATOR PROTEIN"/>
    <property type="match status" value="1"/>
</dbReference>
<keyword evidence="4" id="KW-1133">Transmembrane helix</keyword>